<dbReference type="EMBL" id="KE361633">
    <property type="protein sequence ID" value="EPQ28776.1"/>
    <property type="molecule type" value="Genomic_DNA"/>
</dbReference>
<feature type="region of interest" description="Disordered" evidence="1">
    <location>
        <begin position="46"/>
        <end position="154"/>
    </location>
</feature>
<feature type="compositionally biased region" description="Basic and acidic residues" evidence="1">
    <location>
        <begin position="52"/>
        <end position="63"/>
    </location>
</feature>
<evidence type="ECO:0000313" key="3">
    <source>
        <dbReference type="EMBL" id="EPQ28776.1"/>
    </source>
</evidence>
<sequence>MRFSAILLAFTLAALVGAAPVPILDARQLEGVQASDLSAMTGQAANVGDLVARAESKDEEPRKPHSRPPQNEQEWDQDGKPTYPRKPHSRPPQNQQEWDQDGKPTYPRKPHSRSPQNEQEWDQDGKPTYPRKPHSRPPQNAAEWEQDGKPKNHA</sequence>
<dbReference type="Proteomes" id="UP000053664">
    <property type="component" value="Unassembled WGS sequence"/>
</dbReference>
<reference evidence="3 4" key="1">
    <citation type="journal article" date="2013" name="Plant Cell">
        <title>The transition from a phytopathogenic smut ancestor to an anamorphic biocontrol agent deciphered by comparative whole-genome analysis.</title>
        <authorList>
            <person name="Lefebvre F."/>
            <person name="Joly D.L."/>
            <person name="Labbe C."/>
            <person name="Teichmann B."/>
            <person name="Linning R."/>
            <person name="Belzile F."/>
            <person name="Bakkeren G."/>
            <person name="Belanger R.R."/>
        </authorList>
    </citation>
    <scope>NUCLEOTIDE SEQUENCE [LARGE SCALE GENOMIC DNA]</scope>
    <source>
        <strain evidence="3 4">PF-1</strain>
    </source>
</reference>
<name>A0A061HDR5_9BASI</name>
<accession>A0A061HDR5</accession>
<keyword evidence="2" id="KW-0732">Signal</keyword>
<feature type="signal peptide" evidence="2">
    <location>
        <begin position="1"/>
        <end position="18"/>
    </location>
</feature>
<gene>
    <name evidence="3" type="ORF">PFL1_03579</name>
</gene>
<dbReference type="GeneID" id="19317688"/>
<dbReference type="KEGG" id="pfp:PFL1_03579"/>
<evidence type="ECO:0000256" key="2">
    <source>
        <dbReference type="SAM" id="SignalP"/>
    </source>
</evidence>
<proteinExistence type="predicted"/>
<dbReference type="HOGENOM" id="CLU_1705021_0_0_1"/>
<evidence type="ECO:0000313" key="4">
    <source>
        <dbReference type="Proteomes" id="UP000053664"/>
    </source>
</evidence>
<evidence type="ECO:0000256" key="1">
    <source>
        <dbReference type="SAM" id="MobiDB-lite"/>
    </source>
</evidence>
<protein>
    <submittedName>
        <fullName evidence="3">Uncharacterized protein</fullName>
    </submittedName>
</protein>
<dbReference type="AlphaFoldDB" id="A0A061HDR5"/>
<feature type="chain" id="PRO_5001604129" evidence="2">
    <location>
        <begin position="19"/>
        <end position="154"/>
    </location>
</feature>
<dbReference type="RefSeq" id="XP_007879290.1">
    <property type="nucleotide sequence ID" value="XM_007881099.1"/>
</dbReference>
<organism evidence="3 4">
    <name type="scientific">Pseudozyma flocculosa PF-1</name>
    <dbReference type="NCBI Taxonomy" id="1277687"/>
    <lineage>
        <taxon>Eukaryota</taxon>
        <taxon>Fungi</taxon>
        <taxon>Dikarya</taxon>
        <taxon>Basidiomycota</taxon>
        <taxon>Ustilaginomycotina</taxon>
        <taxon>Ustilaginomycetes</taxon>
        <taxon>Ustilaginales</taxon>
        <taxon>Ustilaginaceae</taxon>
        <taxon>Pseudozyma</taxon>
    </lineage>
</organism>